<dbReference type="GO" id="GO:0016020">
    <property type="term" value="C:membrane"/>
    <property type="evidence" value="ECO:0007669"/>
    <property type="project" value="GOC"/>
</dbReference>
<protein>
    <recommendedName>
        <fullName evidence="2">N-acetylglucosaminylphosphatidylinositol deacetylase</fullName>
        <ecNumber evidence="2">3.5.1.89</ecNumber>
    </recommendedName>
</protein>
<dbReference type="Gene3D" id="3.40.50.10320">
    <property type="entry name" value="LmbE-like"/>
    <property type="match status" value="1"/>
</dbReference>
<evidence type="ECO:0000256" key="2">
    <source>
        <dbReference type="ARBA" id="ARBA00012176"/>
    </source>
</evidence>
<gene>
    <name evidence="3" type="primary">gpi12</name>
    <name evidence="3" type="ORF">A0H81_12359</name>
</gene>
<dbReference type="GO" id="GO:0000225">
    <property type="term" value="F:N-acetylglucosaminylphosphatidylinositol deacetylase activity"/>
    <property type="evidence" value="ECO:0007669"/>
    <property type="project" value="UniProtKB-EC"/>
</dbReference>
<dbReference type="SUPFAM" id="SSF102588">
    <property type="entry name" value="LmbE-like"/>
    <property type="match status" value="1"/>
</dbReference>
<sequence>MTFWLSVLVLSFVGNFLLWPLYSNIDIIVPRHDEHPSRLLLLTAHPDDECMFFAPTILAVLAQPSPPPKLYSLCLSIGDAGGLGNVRMDELEKSLDVLGIERDRRWVLDHPALKDNITAQWDAQIVADVLKPYVLRHHITTILTFDHHGISEHPNHVSLPQGAERLISTFRESSETTDPPRLFTLVTVPLQRKYTSLVAPLTTKAQLVVSAFLQRVIDSSTSILPQLSGKYFDIPSSPIIISGWSEYARALRAMRQHRSQLEWFRWLYVAFSQYMWVNEWVEVVPASAAYTADAASTSDISV</sequence>
<reference evidence="3 4" key="1">
    <citation type="submission" date="2016-03" db="EMBL/GenBank/DDBJ databases">
        <title>Whole genome sequencing of Grifola frondosa 9006-11.</title>
        <authorList>
            <person name="Min B."/>
            <person name="Park H."/>
            <person name="Kim J.-G."/>
            <person name="Cho H."/>
            <person name="Oh Y.-L."/>
            <person name="Kong W.-S."/>
            <person name="Choi I.-G."/>
        </authorList>
    </citation>
    <scope>NUCLEOTIDE SEQUENCE [LARGE SCALE GENOMIC DNA]</scope>
    <source>
        <strain evidence="3 4">9006-11</strain>
    </source>
</reference>
<dbReference type="GO" id="GO:0005783">
    <property type="term" value="C:endoplasmic reticulum"/>
    <property type="evidence" value="ECO:0007669"/>
    <property type="project" value="TreeGrafter"/>
</dbReference>
<evidence type="ECO:0000313" key="4">
    <source>
        <dbReference type="Proteomes" id="UP000092993"/>
    </source>
</evidence>
<dbReference type="UniPathway" id="UPA00196"/>
<dbReference type="InterPro" id="IPR024078">
    <property type="entry name" value="LmbE-like_dom_sf"/>
</dbReference>
<dbReference type="STRING" id="5627.A0A1C7LT27"/>
<dbReference type="Pfam" id="PF02585">
    <property type="entry name" value="PIG-L"/>
    <property type="match status" value="1"/>
</dbReference>
<evidence type="ECO:0000256" key="1">
    <source>
        <dbReference type="ARBA" id="ARBA00006066"/>
    </source>
</evidence>
<dbReference type="EC" id="3.5.1.89" evidence="2"/>
<dbReference type="AlphaFoldDB" id="A0A1C7LT27"/>
<name>A0A1C7LT27_GRIFR</name>
<dbReference type="PANTHER" id="PTHR12993">
    <property type="entry name" value="N-ACETYLGLUCOSAMINYL-PHOSPHATIDYLINOSITOL DE-N-ACETYLASE-RELATED"/>
    <property type="match status" value="1"/>
</dbReference>
<comment type="similarity">
    <text evidence="1">Belongs to the PIGL family.</text>
</comment>
<organism evidence="3 4">
    <name type="scientific">Grifola frondosa</name>
    <name type="common">Maitake</name>
    <name type="synonym">Polyporus frondosus</name>
    <dbReference type="NCBI Taxonomy" id="5627"/>
    <lineage>
        <taxon>Eukaryota</taxon>
        <taxon>Fungi</taxon>
        <taxon>Dikarya</taxon>
        <taxon>Basidiomycota</taxon>
        <taxon>Agaricomycotina</taxon>
        <taxon>Agaricomycetes</taxon>
        <taxon>Polyporales</taxon>
        <taxon>Grifolaceae</taxon>
        <taxon>Grifola</taxon>
    </lineage>
</organism>
<dbReference type="EMBL" id="LUGG01000023">
    <property type="protein sequence ID" value="OBZ67678.1"/>
    <property type="molecule type" value="Genomic_DNA"/>
</dbReference>
<dbReference type="OrthoDB" id="440160at2759"/>
<proteinExistence type="inferred from homology"/>
<dbReference type="Proteomes" id="UP000092993">
    <property type="component" value="Unassembled WGS sequence"/>
</dbReference>
<dbReference type="PANTHER" id="PTHR12993:SF11">
    <property type="entry name" value="N-ACETYLGLUCOSAMINYL-PHOSPHATIDYLINOSITOL DE-N-ACETYLASE"/>
    <property type="match status" value="1"/>
</dbReference>
<dbReference type="InterPro" id="IPR003737">
    <property type="entry name" value="GlcNAc_PI_deacetylase-related"/>
</dbReference>
<keyword evidence="4" id="KW-1185">Reference proteome</keyword>
<accession>A0A1C7LT27</accession>
<evidence type="ECO:0000313" key="3">
    <source>
        <dbReference type="EMBL" id="OBZ67678.1"/>
    </source>
</evidence>
<dbReference type="OMA" id="YVLESVN"/>
<dbReference type="GO" id="GO:0006506">
    <property type="term" value="P:GPI anchor biosynthetic process"/>
    <property type="evidence" value="ECO:0007669"/>
    <property type="project" value="UniProtKB-UniPathway"/>
</dbReference>
<comment type="caution">
    <text evidence="3">The sequence shown here is derived from an EMBL/GenBank/DDBJ whole genome shotgun (WGS) entry which is preliminary data.</text>
</comment>